<keyword evidence="5" id="KW-1278">Translocase</keyword>
<evidence type="ECO:0000256" key="3">
    <source>
        <dbReference type="ARBA" id="ARBA00015944"/>
    </source>
</evidence>
<dbReference type="GO" id="GO:0016020">
    <property type="term" value="C:membrane"/>
    <property type="evidence" value="ECO:0007669"/>
    <property type="project" value="UniProtKB-SubCell"/>
</dbReference>
<dbReference type="Pfam" id="PF00510">
    <property type="entry name" value="COX3"/>
    <property type="match status" value="1"/>
</dbReference>
<reference evidence="11" key="1">
    <citation type="journal article" date="2011" name="BMC Genomics">
        <title>Mitochondrial genome deletions and minicircles are common in lice (Insecta: Phthiraptera).</title>
        <authorList>
            <person name="Cameron S.L."/>
            <person name="Yoshizawa K."/>
            <person name="Mizukoshi A."/>
            <person name="Whiting M.F."/>
            <person name="Johnson K.P."/>
        </authorList>
    </citation>
    <scope>NUCLEOTIDE SEQUENCE</scope>
</reference>
<evidence type="ECO:0000256" key="2">
    <source>
        <dbReference type="ARBA" id="ARBA00010581"/>
    </source>
</evidence>
<name>G1EN79_9NEOP</name>
<dbReference type="PANTHER" id="PTHR11403">
    <property type="entry name" value="CYTOCHROME C OXIDASE SUBUNIT III"/>
    <property type="match status" value="1"/>
</dbReference>
<evidence type="ECO:0000256" key="6">
    <source>
        <dbReference type="ARBA" id="ARBA00022989"/>
    </source>
</evidence>
<dbReference type="GO" id="GO:0004129">
    <property type="term" value="F:cytochrome-c oxidase activity"/>
    <property type="evidence" value="ECO:0007669"/>
    <property type="project" value="InterPro"/>
</dbReference>
<protein>
    <recommendedName>
        <fullName evidence="3 8">Cytochrome c oxidase subunit 3</fullName>
    </recommendedName>
</protein>
<dbReference type="GO" id="GO:0005739">
    <property type="term" value="C:mitochondrion"/>
    <property type="evidence" value="ECO:0007669"/>
    <property type="project" value="TreeGrafter"/>
</dbReference>
<dbReference type="SUPFAM" id="SSF81452">
    <property type="entry name" value="Cytochrome c oxidase subunit III-like"/>
    <property type="match status" value="1"/>
</dbReference>
<feature type="transmembrane region" description="Helical" evidence="9">
    <location>
        <begin position="241"/>
        <end position="259"/>
    </location>
</feature>
<sequence length="260" mass="30501">MNYGFHPFHIVSISPWPILCSFSIMSFVINSLYYMNKFLTLDLLLESLLSLILVIFCWWRDVIRESTFQGFHMKKVCFGLYMGVSMFIISEVMFFFSFFFGYFFSSLVPDVEIGCSWPPVGVQSLSFMDVPLLNTMILLSSGISITWSHHSLLENNFTNCLLGMIFTVILGLIFTFFQFMEYLECSFSMADSVYGSLFYISTGFHGIHVIVGTLFIIVSFIRMMKYHFSIHHHLGFEFSIWYWHFVDVVWLFLFLSVYYL</sequence>
<comment type="function">
    <text evidence="8">Component of the cytochrome c oxidase, the last enzyme in the mitochondrial electron transport chain which drives oxidative phosphorylation. The respiratory chain contains 3 multisubunit complexes succinate dehydrogenase (complex II, CII), ubiquinol-cytochrome c oxidoreductase (cytochrome b-c1 complex, complex III, CIII) and cytochrome c oxidase (complex IV, CIV), that cooperate to transfer electrons derived from NADH and succinate to molecular oxygen, creating an electrochemical gradient over the inner membrane that drives transmembrane transport and the ATP synthase. Cytochrome c oxidase is the component of the respiratory chain that catalyzes the reduction of oxygen to water. Electrons originating from reduced cytochrome c in the intermembrane space (IMS) are transferred via the dinuclear copper A center (CU(A)) of subunit 2 and heme A of subunit 1 to the active site in subunit 1, a binuclear center (BNC) formed by heme A3 and copper B (CU(B)). The BNC reduces molecular oxygen to 2 water molecules using 4 electrons from cytochrome c in the IMS and 4 protons from the mitochondrial matrix.</text>
</comment>
<geneLocation type="mitochondrion" evidence="11"/>
<dbReference type="CTD" id="4514"/>
<feature type="transmembrane region" description="Helical" evidence="9">
    <location>
        <begin position="124"/>
        <end position="145"/>
    </location>
</feature>
<evidence type="ECO:0000313" key="11">
    <source>
        <dbReference type="EMBL" id="AEM23862.1"/>
    </source>
</evidence>
<dbReference type="RefSeq" id="YP_004842322.1">
    <property type="nucleotide sequence ID" value="NC_015999.1"/>
</dbReference>
<keyword evidence="7 9" id="KW-0472">Membrane</keyword>
<evidence type="ECO:0000256" key="4">
    <source>
        <dbReference type="ARBA" id="ARBA00022692"/>
    </source>
</evidence>
<proteinExistence type="inferred from homology"/>
<dbReference type="InterPro" id="IPR024791">
    <property type="entry name" value="Cyt_c/ubiquinol_Oxase_su3"/>
</dbReference>
<dbReference type="AlphaFoldDB" id="G1EN79"/>
<feature type="transmembrane region" description="Helical" evidence="9">
    <location>
        <begin position="12"/>
        <end position="33"/>
    </location>
</feature>
<dbReference type="EMBL" id="JN122005">
    <property type="protein sequence ID" value="AEM23862.1"/>
    <property type="molecule type" value="Genomic_DNA"/>
</dbReference>
<feature type="transmembrane region" description="Helical" evidence="9">
    <location>
        <begin position="80"/>
        <end position="104"/>
    </location>
</feature>
<keyword evidence="4 8" id="KW-0812">Transmembrane</keyword>
<dbReference type="InterPro" id="IPR013833">
    <property type="entry name" value="Cyt_c_oxidase_su3_a-hlx"/>
</dbReference>
<feature type="transmembrane region" description="Helical" evidence="9">
    <location>
        <begin position="157"/>
        <end position="177"/>
    </location>
</feature>
<dbReference type="GeneID" id="11123352"/>
<dbReference type="CDD" id="cd01665">
    <property type="entry name" value="Cyt_c_Oxidase_III"/>
    <property type="match status" value="1"/>
</dbReference>
<dbReference type="InterPro" id="IPR033945">
    <property type="entry name" value="Cyt_c_oxase_su3_dom"/>
</dbReference>
<dbReference type="InterPro" id="IPR035973">
    <property type="entry name" value="Cyt_c_oxidase_su3-like_sf"/>
</dbReference>
<feature type="domain" description="Heme-copper oxidase subunit III family profile" evidence="10">
    <location>
        <begin position="4"/>
        <end position="260"/>
    </location>
</feature>
<dbReference type="Gene3D" id="1.20.120.80">
    <property type="entry name" value="Cytochrome c oxidase, subunit III, four-helix bundle"/>
    <property type="match status" value="1"/>
</dbReference>
<organism evidence="11">
    <name type="scientific">Ibidoecus bisignatus</name>
    <name type="common">glossy ibis head louse</name>
    <dbReference type="NCBI Taxonomy" id="236520"/>
    <lineage>
        <taxon>Eukaryota</taxon>
        <taxon>Metazoa</taxon>
        <taxon>Ecdysozoa</taxon>
        <taxon>Arthropoda</taxon>
        <taxon>Hexapoda</taxon>
        <taxon>Insecta</taxon>
        <taxon>Pterygota</taxon>
        <taxon>Neoptera</taxon>
        <taxon>Paraneoptera</taxon>
        <taxon>Psocodea</taxon>
        <taxon>Troctomorpha</taxon>
        <taxon>Phthiraptera</taxon>
        <taxon>Ischnocera</taxon>
        <taxon>Philopteridae</taxon>
        <taxon>Ibidoecus</taxon>
    </lineage>
</organism>
<evidence type="ECO:0000256" key="8">
    <source>
        <dbReference type="RuleBase" id="RU003375"/>
    </source>
</evidence>
<accession>G1EN79</accession>
<evidence type="ECO:0000256" key="9">
    <source>
        <dbReference type="SAM" id="Phobius"/>
    </source>
</evidence>
<feature type="transmembrane region" description="Helical" evidence="9">
    <location>
        <begin position="39"/>
        <end position="59"/>
    </location>
</feature>
<keyword evidence="8 11" id="KW-0496">Mitochondrion</keyword>
<evidence type="ECO:0000256" key="1">
    <source>
        <dbReference type="ARBA" id="ARBA00004141"/>
    </source>
</evidence>
<evidence type="ECO:0000256" key="7">
    <source>
        <dbReference type="ARBA" id="ARBA00023136"/>
    </source>
</evidence>
<dbReference type="InterPro" id="IPR000298">
    <property type="entry name" value="Cyt_c_oxidase-like_su3"/>
</dbReference>
<feature type="transmembrane region" description="Helical" evidence="9">
    <location>
        <begin position="197"/>
        <end position="221"/>
    </location>
</feature>
<dbReference type="PANTHER" id="PTHR11403:SF7">
    <property type="entry name" value="CYTOCHROME C OXIDASE SUBUNIT 3"/>
    <property type="match status" value="1"/>
</dbReference>
<gene>
    <name evidence="11" type="primary">COX3</name>
</gene>
<evidence type="ECO:0000259" key="10">
    <source>
        <dbReference type="PROSITE" id="PS50253"/>
    </source>
</evidence>
<comment type="similarity">
    <text evidence="2 8">Belongs to the cytochrome c oxidase subunit 3 family.</text>
</comment>
<dbReference type="Gene3D" id="1.10.287.70">
    <property type="match status" value="1"/>
</dbReference>
<comment type="subcellular location">
    <subcellularLocation>
        <location evidence="1">Membrane</location>
        <topology evidence="1">Multi-pass membrane protein</topology>
    </subcellularLocation>
</comment>
<evidence type="ECO:0000256" key="5">
    <source>
        <dbReference type="ARBA" id="ARBA00022967"/>
    </source>
</evidence>
<dbReference type="PROSITE" id="PS50253">
    <property type="entry name" value="COX3"/>
    <property type="match status" value="1"/>
</dbReference>
<dbReference type="GO" id="GO:0006123">
    <property type="term" value="P:mitochondrial electron transport, cytochrome c to oxygen"/>
    <property type="evidence" value="ECO:0007669"/>
    <property type="project" value="TreeGrafter"/>
</dbReference>
<keyword evidence="6 9" id="KW-1133">Transmembrane helix</keyword>